<keyword evidence="1" id="KW-0812">Transmembrane</keyword>
<dbReference type="Proteomes" id="UP000229362">
    <property type="component" value="Unassembled WGS sequence"/>
</dbReference>
<sequence length="134" mass="15374">MDFILQLPIFQLAAENPLAFFLWVIEKGWVFLVIGFVFFGIPYGWLRYLRGKFDAKREFTLLALDIPRNTEQSPKAVESIFTHLSGVPSSPTFFDKWFRGVMPPSFSCEIVSMGGYIQLLIQTPTEFRDLVEAA</sequence>
<evidence type="ECO:0000256" key="1">
    <source>
        <dbReference type="SAM" id="Phobius"/>
    </source>
</evidence>
<dbReference type="EMBL" id="PFBZ01000056">
    <property type="protein sequence ID" value="PIT86773.1"/>
    <property type="molecule type" value="Genomic_DNA"/>
</dbReference>
<protein>
    <submittedName>
        <fullName evidence="2">Uncharacterized protein</fullName>
    </submittedName>
</protein>
<proteinExistence type="predicted"/>
<organism evidence="2 3">
    <name type="scientific">Candidatus Magasanikbacteria bacterium CG10_big_fil_rev_8_21_14_0_10_43_6</name>
    <dbReference type="NCBI Taxonomy" id="1974650"/>
    <lineage>
        <taxon>Bacteria</taxon>
        <taxon>Candidatus Magasanikiibacteriota</taxon>
    </lineage>
</organism>
<name>A0A2M6W1V6_9BACT</name>
<evidence type="ECO:0000313" key="3">
    <source>
        <dbReference type="Proteomes" id="UP000229362"/>
    </source>
</evidence>
<reference evidence="3" key="1">
    <citation type="submission" date="2017-09" db="EMBL/GenBank/DDBJ databases">
        <title>Depth-based differentiation of microbial function through sediment-hosted aquifers and enrichment of novel symbionts in the deep terrestrial subsurface.</title>
        <authorList>
            <person name="Probst A.J."/>
            <person name="Ladd B."/>
            <person name="Jarett J.K."/>
            <person name="Geller-Mcgrath D.E."/>
            <person name="Sieber C.M.K."/>
            <person name="Emerson J.B."/>
            <person name="Anantharaman K."/>
            <person name="Thomas B.C."/>
            <person name="Malmstrom R."/>
            <person name="Stieglmeier M."/>
            <person name="Klingl A."/>
            <person name="Woyke T."/>
            <person name="Ryan C.M."/>
            <person name="Banfield J.F."/>
        </authorList>
    </citation>
    <scope>NUCLEOTIDE SEQUENCE [LARGE SCALE GENOMIC DNA]</scope>
</reference>
<comment type="caution">
    <text evidence="2">The sequence shown here is derived from an EMBL/GenBank/DDBJ whole genome shotgun (WGS) entry which is preliminary data.</text>
</comment>
<evidence type="ECO:0000313" key="2">
    <source>
        <dbReference type="EMBL" id="PIT86773.1"/>
    </source>
</evidence>
<feature type="non-terminal residue" evidence="2">
    <location>
        <position position="134"/>
    </location>
</feature>
<feature type="transmembrane region" description="Helical" evidence="1">
    <location>
        <begin position="20"/>
        <end position="46"/>
    </location>
</feature>
<gene>
    <name evidence="2" type="ORF">COU33_01235</name>
</gene>
<accession>A0A2M6W1V6</accession>
<keyword evidence="1" id="KW-1133">Transmembrane helix</keyword>
<dbReference type="AlphaFoldDB" id="A0A2M6W1V6"/>
<keyword evidence="1" id="KW-0472">Membrane</keyword>